<dbReference type="CDD" id="cd04590">
    <property type="entry name" value="CBS_pair_CorC_HlyC_assoc"/>
    <property type="match status" value="1"/>
</dbReference>
<organism evidence="7 8">
    <name type="scientific">Muricoccus vinaceus</name>
    <dbReference type="NCBI Taxonomy" id="424704"/>
    <lineage>
        <taxon>Bacteria</taxon>
        <taxon>Pseudomonadati</taxon>
        <taxon>Pseudomonadota</taxon>
        <taxon>Alphaproteobacteria</taxon>
        <taxon>Acetobacterales</taxon>
        <taxon>Roseomonadaceae</taxon>
        <taxon>Muricoccus</taxon>
    </lineage>
</organism>
<evidence type="ECO:0000256" key="5">
    <source>
        <dbReference type="SAM" id="MobiDB-lite"/>
    </source>
</evidence>
<dbReference type="PROSITE" id="PS51371">
    <property type="entry name" value="CBS"/>
    <property type="match status" value="2"/>
</dbReference>
<name>A0ABV6IQV2_9PROT</name>
<reference evidence="7 8" key="1">
    <citation type="submission" date="2024-09" db="EMBL/GenBank/DDBJ databases">
        <authorList>
            <person name="Sun Q."/>
            <person name="Mori K."/>
        </authorList>
    </citation>
    <scope>NUCLEOTIDE SEQUENCE [LARGE SCALE GENOMIC DNA]</scope>
    <source>
        <strain evidence="7 8">CCM 7468</strain>
    </source>
</reference>
<comment type="caution">
    <text evidence="7">The sequence shown here is derived from an EMBL/GenBank/DDBJ whole genome shotgun (WGS) entry which is preliminary data.</text>
</comment>
<dbReference type="EMBL" id="JBHLVZ010000013">
    <property type="protein sequence ID" value="MFC0385717.1"/>
    <property type="molecule type" value="Genomic_DNA"/>
</dbReference>
<sequence length="323" mass="35612">MSERHPNGSSERAQRNNIFWRFQGLLRRREAESVRDQVEALVEGEGEEGRAPEADALDANERVILGNVLKLRNKTAVDVMLPRADIIGMPCDLTLDEAIRLIQREGHSRFPVYSENLDDIRGMVHIKDVFAAVGRDGEPFSLDAALRPLLFVVPQVPVLDLLLQMREARTHMALVVDEYGGIDGLVTIEDLVETIVGDISDEHDEEAPPQAVERPDGSLDVDGRMTIEAFEARYGEVLTVEERHQDIDTVGGLVFTLAGRVPARGELVSHSSGIEFRVLDSDPRRIRRLRVRRPAPATPAIEMPGAGIESGATAPQAPSQAAE</sequence>
<dbReference type="SUPFAM" id="SSF56176">
    <property type="entry name" value="FAD-binding/transporter-associated domain-like"/>
    <property type="match status" value="1"/>
</dbReference>
<keyword evidence="3 4" id="KW-0129">CBS domain</keyword>
<dbReference type="InterPro" id="IPR046342">
    <property type="entry name" value="CBS_dom_sf"/>
</dbReference>
<dbReference type="InterPro" id="IPR036318">
    <property type="entry name" value="FAD-bd_PCMH-like_sf"/>
</dbReference>
<dbReference type="Pfam" id="PF00571">
    <property type="entry name" value="CBS"/>
    <property type="match status" value="2"/>
</dbReference>
<evidence type="ECO:0000256" key="4">
    <source>
        <dbReference type="PROSITE-ProRule" id="PRU00703"/>
    </source>
</evidence>
<evidence type="ECO:0000256" key="1">
    <source>
        <dbReference type="ARBA" id="ARBA00006446"/>
    </source>
</evidence>
<dbReference type="InterPro" id="IPR044751">
    <property type="entry name" value="Ion_transp-like_CBS"/>
</dbReference>
<evidence type="ECO:0000256" key="3">
    <source>
        <dbReference type="ARBA" id="ARBA00023122"/>
    </source>
</evidence>
<dbReference type="PANTHER" id="PTHR22777">
    <property type="entry name" value="HEMOLYSIN-RELATED"/>
    <property type="match status" value="1"/>
</dbReference>
<protein>
    <submittedName>
        <fullName evidence="7">Hemolysin family protein</fullName>
    </submittedName>
</protein>
<dbReference type="InterPro" id="IPR016169">
    <property type="entry name" value="FAD-bd_PCMH_sub2"/>
</dbReference>
<dbReference type="InterPro" id="IPR000644">
    <property type="entry name" value="CBS_dom"/>
</dbReference>
<evidence type="ECO:0000313" key="8">
    <source>
        <dbReference type="Proteomes" id="UP001589789"/>
    </source>
</evidence>
<proteinExistence type="inferred from homology"/>
<dbReference type="InterPro" id="IPR005170">
    <property type="entry name" value="Transptr-assoc_dom"/>
</dbReference>
<evidence type="ECO:0000256" key="2">
    <source>
        <dbReference type="ARBA" id="ARBA00022737"/>
    </source>
</evidence>
<dbReference type="PANTHER" id="PTHR22777:SF27">
    <property type="entry name" value="MAGNESIUM AND COBALT EFFLUX PROTEIN CORC"/>
    <property type="match status" value="1"/>
</dbReference>
<dbReference type="Gene3D" id="3.30.465.10">
    <property type="match status" value="1"/>
</dbReference>
<dbReference type="RefSeq" id="WP_377049863.1">
    <property type="nucleotide sequence ID" value="NZ_JBHLVZ010000013.1"/>
</dbReference>
<gene>
    <name evidence="7" type="ORF">ACFFIC_09120</name>
</gene>
<evidence type="ECO:0000259" key="6">
    <source>
        <dbReference type="PROSITE" id="PS51371"/>
    </source>
</evidence>
<dbReference type="SMART" id="SM01091">
    <property type="entry name" value="CorC_HlyC"/>
    <property type="match status" value="1"/>
</dbReference>
<dbReference type="Gene3D" id="3.10.580.10">
    <property type="entry name" value="CBS-domain"/>
    <property type="match status" value="1"/>
</dbReference>
<evidence type="ECO:0000313" key="7">
    <source>
        <dbReference type="EMBL" id="MFC0385717.1"/>
    </source>
</evidence>
<comment type="similarity">
    <text evidence="1">Belongs to the UPF0053 family. Hemolysin C subfamily.</text>
</comment>
<keyword evidence="8" id="KW-1185">Reference proteome</keyword>
<dbReference type="Proteomes" id="UP001589789">
    <property type="component" value="Unassembled WGS sequence"/>
</dbReference>
<feature type="domain" description="CBS" evidence="6">
    <location>
        <begin position="145"/>
        <end position="205"/>
    </location>
</feature>
<keyword evidence="2" id="KW-0677">Repeat</keyword>
<feature type="region of interest" description="Disordered" evidence="5">
    <location>
        <begin position="293"/>
        <end position="323"/>
    </location>
</feature>
<dbReference type="Pfam" id="PF03471">
    <property type="entry name" value="CorC_HlyC"/>
    <property type="match status" value="1"/>
</dbReference>
<accession>A0ABV6IQV2</accession>
<dbReference type="SUPFAM" id="SSF54631">
    <property type="entry name" value="CBS-domain pair"/>
    <property type="match status" value="1"/>
</dbReference>
<feature type="domain" description="CBS" evidence="6">
    <location>
        <begin position="80"/>
        <end position="140"/>
    </location>
</feature>